<dbReference type="InterPro" id="IPR046960">
    <property type="entry name" value="PPR_At4g14850-like_plant"/>
</dbReference>
<dbReference type="InterPro" id="IPR032867">
    <property type="entry name" value="DYW_dom"/>
</dbReference>
<protein>
    <submittedName>
        <fullName evidence="5">Pentatricopeptide repeat-containing protein At4g16835, mitochondrial</fullName>
    </submittedName>
</protein>
<name>A0AB40C3V5_DIOCR</name>
<dbReference type="PROSITE" id="PS51375">
    <property type="entry name" value="PPR"/>
    <property type="match status" value="4"/>
</dbReference>
<dbReference type="GO" id="GO:0009451">
    <property type="term" value="P:RNA modification"/>
    <property type="evidence" value="ECO:0007669"/>
    <property type="project" value="InterPro"/>
</dbReference>
<gene>
    <name evidence="5" type="primary">LOC120271843</name>
</gene>
<dbReference type="InterPro" id="IPR002885">
    <property type="entry name" value="PPR_rpt"/>
</dbReference>
<dbReference type="SUPFAM" id="SSF48452">
    <property type="entry name" value="TPR-like"/>
    <property type="match status" value="1"/>
</dbReference>
<dbReference type="Pfam" id="PF14432">
    <property type="entry name" value="DYW_deaminase"/>
    <property type="match status" value="1"/>
</dbReference>
<organism evidence="4 5">
    <name type="scientific">Dioscorea cayennensis subsp. rotundata</name>
    <name type="common">White Guinea yam</name>
    <name type="synonym">Dioscorea rotundata</name>
    <dbReference type="NCBI Taxonomy" id="55577"/>
    <lineage>
        <taxon>Eukaryota</taxon>
        <taxon>Viridiplantae</taxon>
        <taxon>Streptophyta</taxon>
        <taxon>Embryophyta</taxon>
        <taxon>Tracheophyta</taxon>
        <taxon>Spermatophyta</taxon>
        <taxon>Magnoliopsida</taxon>
        <taxon>Liliopsida</taxon>
        <taxon>Dioscoreales</taxon>
        <taxon>Dioscoreaceae</taxon>
        <taxon>Dioscorea</taxon>
    </lineage>
</organism>
<dbReference type="Gene3D" id="1.25.40.10">
    <property type="entry name" value="Tetratricopeptide repeat domain"/>
    <property type="match status" value="4"/>
</dbReference>
<dbReference type="PANTHER" id="PTHR47926:SF410">
    <property type="entry name" value="(WILD MALAYSIAN BANANA) HYPOTHETICAL PROTEIN"/>
    <property type="match status" value="1"/>
</dbReference>
<dbReference type="GO" id="GO:0008270">
    <property type="term" value="F:zinc ion binding"/>
    <property type="evidence" value="ECO:0007669"/>
    <property type="project" value="InterPro"/>
</dbReference>
<evidence type="ECO:0000313" key="5">
    <source>
        <dbReference type="RefSeq" id="XP_039134456.1"/>
    </source>
</evidence>
<accession>A0AB40C3V5</accession>
<keyword evidence="4" id="KW-1185">Reference proteome</keyword>
<feature type="repeat" description="PPR" evidence="2">
    <location>
        <begin position="213"/>
        <end position="248"/>
    </location>
</feature>
<feature type="repeat" description="PPR" evidence="2">
    <location>
        <begin position="315"/>
        <end position="349"/>
    </location>
</feature>
<evidence type="ECO:0000256" key="1">
    <source>
        <dbReference type="ARBA" id="ARBA00022737"/>
    </source>
</evidence>
<dbReference type="NCBIfam" id="TIGR00756">
    <property type="entry name" value="PPR"/>
    <property type="match status" value="6"/>
</dbReference>
<dbReference type="Proteomes" id="UP001515500">
    <property type="component" value="Chromosome 11"/>
</dbReference>
<reference evidence="5" key="1">
    <citation type="submission" date="2025-08" db="UniProtKB">
        <authorList>
            <consortium name="RefSeq"/>
        </authorList>
    </citation>
    <scope>IDENTIFICATION</scope>
</reference>
<dbReference type="Pfam" id="PF12854">
    <property type="entry name" value="PPR_1"/>
    <property type="match status" value="1"/>
</dbReference>
<dbReference type="GeneID" id="120271843"/>
<dbReference type="FunFam" id="1.25.40.10:FF:000144">
    <property type="entry name" value="Pentatricopeptide repeat-containing protein, mitochondrial"/>
    <property type="match status" value="1"/>
</dbReference>
<evidence type="ECO:0000256" key="2">
    <source>
        <dbReference type="PROSITE-ProRule" id="PRU00708"/>
    </source>
</evidence>
<dbReference type="Pfam" id="PF13041">
    <property type="entry name" value="PPR_2"/>
    <property type="match status" value="2"/>
</dbReference>
<feature type="domain" description="DYW" evidence="3">
    <location>
        <begin position="533"/>
        <end position="625"/>
    </location>
</feature>
<dbReference type="Pfam" id="PF01535">
    <property type="entry name" value="PPR"/>
    <property type="match status" value="3"/>
</dbReference>
<feature type="repeat" description="PPR" evidence="2">
    <location>
        <begin position="119"/>
        <end position="153"/>
    </location>
</feature>
<evidence type="ECO:0000313" key="4">
    <source>
        <dbReference type="Proteomes" id="UP001515500"/>
    </source>
</evidence>
<dbReference type="RefSeq" id="XP_039134456.1">
    <property type="nucleotide sequence ID" value="XM_039278522.1"/>
</dbReference>
<evidence type="ECO:0000259" key="3">
    <source>
        <dbReference type="Pfam" id="PF14432"/>
    </source>
</evidence>
<dbReference type="FunFam" id="1.25.40.10:FF:000280">
    <property type="entry name" value="Pentatricopeptide repeat-containing protein"/>
    <property type="match status" value="1"/>
</dbReference>
<dbReference type="InterPro" id="IPR011990">
    <property type="entry name" value="TPR-like_helical_dom_sf"/>
</dbReference>
<feature type="repeat" description="PPR" evidence="2">
    <location>
        <begin position="284"/>
        <end position="314"/>
    </location>
</feature>
<proteinExistence type="predicted"/>
<keyword evidence="1" id="KW-0677">Repeat</keyword>
<dbReference type="Pfam" id="PF20431">
    <property type="entry name" value="E_motif"/>
    <property type="match status" value="1"/>
</dbReference>
<dbReference type="InterPro" id="IPR046848">
    <property type="entry name" value="E_motif"/>
</dbReference>
<sequence length="625" mass="70192">MSRCCFSLLFFKQTRLSALQSSVLHIHSSNHAIIDHIRHGDLDSARHLFDIIPNKTNISWNTMLAAYTYQPGHLHYALQLFAKMPQPDVVSYNTLLSCYFLNNETGAARVLFRAMPVKDVASWNTMISGLCRNGVLDDARKVFDEMPHRNAVSWNAIVSGCIKAGDLRLAEDYFRQAPHKNDLVLHTAMIAGYMGVGEILVALKMFDEMPVRNSVTWNAVIAGFVENGRSEDGLKLFRRMLDEMEVRPNPSSFSSVLLGCSNLSALELGKQIHQLACKSPIGSNLTVCTSLLSMYCKCGDLVDACKLFDRIHRKDVVTWNAMISGYAQHGYGVKAIQLFDKMRKLGKPKPNHITFVAVLTACNHAGLLEVATRCFESMKSDYGLEPQSDHYSCMVDIFCRAGSLVKAIGLIEQMPVNVKPHPAVYGTLLGACRVHRNLEFAEFAAKKLVELEPQSAGAYVQLANVYASMNKWTDVSRIRKWMKENDVVKMPGYSWIELKGVVHQFRSGDRLHSQLGLIHAKLNELEVASKRLGYEHDLDSALHDVGVAQRRMLLWRHSEKLAIAFGLINTPPGKTLRVFKNLRVCGDCHRAMKFIAGIERRSIVLRDATRFHHFSNGTCSCGDYW</sequence>
<dbReference type="PANTHER" id="PTHR47926">
    <property type="entry name" value="PENTATRICOPEPTIDE REPEAT-CONTAINING PROTEIN"/>
    <property type="match status" value="1"/>
</dbReference>
<dbReference type="AlphaFoldDB" id="A0AB40C3V5"/>
<dbReference type="GO" id="GO:0003723">
    <property type="term" value="F:RNA binding"/>
    <property type="evidence" value="ECO:0007669"/>
    <property type="project" value="InterPro"/>
</dbReference>